<dbReference type="AlphaFoldDB" id="A0A1F5LBA6"/>
<dbReference type="OrthoDB" id="5409271at2759"/>
<dbReference type="GeneID" id="34579147"/>
<feature type="compositionally biased region" description="Pro residues" evidence="1">
    <location>
        <begin position="186"/>
        <end position="197"/>
    </location>
</feature>
<dbReference type="EMBL" id="LXJU01000017">
    <property type="protein sequence ID" value="OGE50346.1"/>
    <property type="molecule type" value="Genomic_DNA"/>
</dbReference>
<organism evidence="2 3">
    <name type="scientific">Penicillium arizonense</name>
    <dbReference type="NCBI Taxonomy" id="1835702"/>
    <lineage>
        <taxon>Eukaryota</taxon>
        <taxon>Fungi</taxon>
        <taxon>Dikarya</taxon>
        <taxon>Ascomycota</taxon>
        <taxon>Pezizomycotina</taxon>
        <taxon>Eurotiomycetes</taxon>
        <taxon>Eurotiomycetidae</taxon>
        <taxon>Eurotiales</taxon>
        <taxon>Aspergillaceae</taxon>
        <taxon>Penicillium</taxon>
    </lineage>
</organism>
<feature type="region of interest" description="Disordered" evidence="1">
    <location>
        <begin position="158"/>
        <end position="197"/>
    </location>
</feature>
<sequence>MLPPSDSFRYQLQKLAEVRANRNNPPPTAPPPYTLSVCQPDGRNVMAINPDQEEESGPITIRIDNSISVAGQDNTIILPSGAALPPTQTESNTSSANRPSPPRHANMSSTVTAIIDTLNRVNALCDVSGNLRTLEVDLNAGIKVDGRSNTICMGNMARVPQPKTQAPAVERENLGRKHRATSEPVGCPPPTRSRPSS</sequence>
<name>A0A1F5LBA6_PENAI</name>
<dbReference type="RefSeq" id="XP_022485794.1">
    <property type="nucleotide sequence ID" value="XM_022634413.1"/>
</dbReference>
<feature type="region of interest" description="Disordered" evidence="1">
    <location>
        <begin position="79"/>
        <end position="106"/>
    </location>
</feature>
<comment type="caution">
    <text evidence="2">The sequence shown here is derived from an EMBL/GenBank/DDBJ whole genome shotgun (WGS) entry which is preliminary data.</text>
</comment>
<evidence type="ECO:0000313" key="2">
    <source>
        <dbReference type="EMBL" id="OGE50346.1"/>
    </source>
</evidence>
<proteinExistence type="predicted"/>
<accession>A0A1F5LBA6</accession>
<keyword evidence="3" id="KW-1185">Reference proteome</keyword>
<feature type="compositionally biased region" description="Polar residues" evidence="1">
    <location>
        <begin position="86"/>
        <end position="98"/>
    </location>
</feature>
<evidence type="ECO:0000313" key="3">
    <source>
        <dbReference type="Proteomes" id="UP000177622"/>
    </source>
</evidence>
<dbReference type="Proteomes" id="UP000177622">
    <property type="component" value="Unassembled WGS sequence"/>
</dbReference>
<evidence type="ECO:0000256" key="1">
    <source>
        <dbReference type="SAM" id="MobiDB-lite"/>
    </source>
</evidence>
<reference evidence="2 3" key="1">
    <citation type="journal article" date="2016" name="Sci. Rep.">
        <title>Penicillium arizonense, a new, genome sequenced fungal species, reveals a high chemical diversity in secreted metabolites.</title>
        <authorList>
            <person name="Grijseels S."/>
            <person name="Nielsen J.C."/>
            <person name="Randelovic M."/>
            <person name="Nielsen J."/>
            <person name="Nielsen K.F."/>
            <person name="Workman M."/>
            <person name="Frisvad J.C."/>
        </authorList>
    </citation>
    <scope>NUCLEOTIDE SEQUENCE [LARGE SCALE GENOMIC DNA]</scope>
    <source>
        <strain evidence="2 3">CBS 141311</strain>
    </source>
</reference>
<protein>
    <submittedName>
        <fullName evidence="2">Uncharacterized protein</fullName>
    </submittedName>
</protein>
<gene>
    <name evidence="2" type="ORF">PENARI_c017G10358</name>
</gene>